<reference evidence="9" key="2">
    <citation type="submission" date="2021-09" db="EMBL/GenBank/DDBJ databases">
        <authorList>
            <person name="Jia N."/>
            <person name="Wang J."/>
            <person name="Shi W."/>
            <person name="Du L."/>
            <person name="Sun Y."/>
            <person name="Zhan W."/>
            <person name="Jiang J."/>
            <person name="Wang Q."/>
            <person name="Zhang B."/>
            <person name="Ji P."/>
            <person name="Sakyi L.B."/>
            <person name="Cui X."/>
            <person name="Yuan T."/>
            <person name="Jiang B."/>
            <person name="Yang W."/>
            <person name="Lam T.T.-Y."/>
            <person name="Chang Q."/>
            <person name="Ding S."/>
            <person name="Wang X."/>
            <person name="Zhu J."/>
            <person name="Ruan X."/>
            <person name="Zhao L."/>
            <person name="Wei J."/>
            <person name="Que T."/>
            <person name="Du C."/>
            <person name="Cheng J."/>
            <person name="Dai P."/>
            <person name="Han X."/>
            <person name="Huang E."/>
            <person name="Gao Y."/>
            <person name="Liu J."/>
            <person name="Shao H."/>
            <person name="Ye R."/>
            <person name="Li L."/>
            <person name="Wei W."/>
            <person name="Wang X."/>
            <person name="Wang C."/>
            <person name="Huo Q."/>
            <person name="Li W."/>
            <person name="Guo W."/>
            <person name="Chen H."/>
            <person name="Chen S."/>
            <person name="Zhou L."/>
            <person name="Zhou L."/>
            <person name="Ni X."/>
            <person name="Tian J."/>
            <person name="Zhou Y."/>
            <person name="Sheng Y."/>
            <person name="Liu T."/>
            <person name="Pan Y."/>
            <person name="Xia L."/>
            <person name="Li J."/>
            <person name="Zhao F."/>
            <person name="Cao W."/>
        </authorList>
    </citation>
    <scope>NUCLEOTIDE SEQUENCE</scope>
    <source>
        <strain evidence="9">Rsan-2018</strain>
        <tissue evidence="9">Larvae</tissue>
    </source>
</reference>
<comment type="cofactor">
    <cofactor evidence="1">
        <name>a divalent metal cation</name>
        <dbReference type="ChEBI" id="CHEBI:60240"/>
    </cofactor>
</comment>
<evidence type="ECO:0000313" key="10">
    <source>
        <dbReference type="Proteomes" id="UP000821837"/>
    </source>
</evidence>
<sequence length="356" mass="40164">MDYDSSEEEEIVTVLMCSAIVSALAERKPSKKKRRWWVRPSLRSREVAGHASRLLPDLRSHDEEYFRDFLRMPPRTFDTLLELLRPAISKQDTNYRPAISAHDRLAMTIRFLATGETQRDVAFNFLAGRSTASSIVAEISQGFHERWNVSHCLGAIDGKHVTIECPANSGSVDFNYKRSFSKSLLANVLLGALGLPPMSPVGNEGPLPYFFVGDEAFPLKEYMMRPYPRRTLHDDDSKAHERRVFNYRMTRARRVIENTFGILAQRWRMLRRPIKAKEGNIKAYIGACIVLHNFLLKESAASSAAYCPPGATDSEDWEGRLSPGSWRDEEAVGGALLPPRPTGCNAARYALILCTD</sequence>
<evidence type="ECO:0000256" key="7">
    <source>
        <dbReference type="ARBA" id="ARBA00023242"/>
    </source>
</evidence>
<name>A0A9D4PST3_RHISA</name>
<accession>A0A9D4PST3</accession>
<evidence type="ECO:0000256" key="6">
    <source>
        <dbReference type="ARBA" id="ARBA00022801"/>
    </source>
</evidence>
<dbReference type="GO" id="GO:0046872">
    <property type="term" value="F:metal ion binding"/>
    <property type="evidence" value="ECO:0007669"/>
    <property type="project" value="UniProtKB-KW"/>
</dbReference>
<dbReference type="GO" id="GO:0004518">
    <property type="term" value="F:nuclease activity"/>
    <property type="evidence" value="ECO:0007669"/>
    <property type="project" value="UniProtKB-KW"/>
</dbReference>
<keyword evidence="10" id="KW-1185">Reference proteome</keyword>
<organism evidence="9 10">
    <name type="scientific">Rhipicephalus sanguineus</name>
    <name type="common">Brown dog tick</name>
    <name type="synonym">Ixodes sanguineus</name>
    <dbReference type="NCBI Taxonomy" id="34632"/>
    <lineage>
        <taxon>Eukaryota</taxon>
        <taxon>Metazoa</taxon>
        <taxon>Ecdysozoa</taxon>
        <taxon>Arthropoda</taxon>
        <taxon>Chelicerata</taxon>
        <taxon>Arachnida</taxon>
        <taxon>Acari</taxon>
        <taxon>Parasitiformes</taxon>
        <taxon>Ixodida</taxon>
        <taxon>Ixodoidea</taxon>
        <taxon>Ixodidae</taxon>
        <taxon>Rhipicephalinae</taxon>
        <taxon>Rhipicephalus</taxon>
        <taxon>Rhipicephalus</taxon>
    </lineage>
</organism>
<evidence type="ECO:0000256" key="5">
    <source>
        <dbReference type="ARBA" id="ARBA00022723"/>
    </source>
</evidence>
<comment type="subcellular location">
    <subcellularLocation>
        <location evidence="2">Nucleus</location>
    </subcellularLocation>
</comment>
<evidence type="ECO:0000256" key="1">
    <source>
        <dbReference type="ARBA" id="ARBA00001968"/>
    </source>
</evidence>
<evidence type="ECO:0000256" key="4">
    <source>
        <dbReference type="ARBA" id="ARBA00022722"/>
    </source>
</evidence>
<dbReference type="Pfam" id="PF13359">
    <property type="entry name" value="DDE_Tnp_4"/>
    <property type="match status" value="1"/>
</dbReference>
<proteinExistence type="inferred from homology"/>
<reference evidence="9" key="1">
    <citation type="journal article" date="2020" name="Cell">
        <title>Large-Scale Comparative Analyses of Tick Genomes Elucidate Their Genetic Diversity and Vector Capacities.</title>
        <authorList>
            <consortium name="Tick Genome and Microbiome Consortium (TIGMIC)"/>
            <person name="Jia N."/>
            <person name="Wang J."/>
            <person name="Shi W."/>
            <person name="Du L."/>
            <person name="Sun Y."/>
            <person name="Zhan W."/>
            <person name="Jiang J.F."/>
            <person name="Wang Q."/>
            <person name="Zhang B."/>
            <person name="Ji P."/>
            <person name="Bell-Sakyi L."/>
            <person name="Cui X.M."/>
            <person name="Yuan T.T."/>
            <person name="Jiang B.G."/>
            <person name="Yang W.F."/>
            <person name="Lam T.T."/>
            <person name="Chang Q.C."/>
            <person name="Ding S.J."/>
            <person name="Wang X.J."/>
            <person name="Zhu J.G."/>
            <person name="Ruan X.D."/>
            <person name="Zhao L."/>
            <person name="Wei J.T."/>
            <person name="Ye R.Z."/>
            <person name="Que T.C."/>
            <person name="Du C.H."/>
            <person name="Zhou Y.H."/>
            <person name="Cheng J.X."/>
            <person name="Dai P.F."/>
            <person name="Guo W.B."/>
            <person name="Han X.H."/>
            <person name="Huang E.J."/>
            <person name="Li L.F."/>
            <person name="Wei W."/>
            <person name="Gao Y.C."/>
            <person name="Liu J.Z."/>
            <person name="Shao H.Z."/>
            <person name="Wang X."/>
            <person name="Wang C.C."/>
            <person name="Yang T.C."/>
            <person name="Huo Q.B."/>
            <person name="Li W."/>
            <person name="Chen H.Y."/>
            <person name="Chen S.E."/>
            <person name="Zhou L.G."/>
            <person name="Ni X.B."/>
            <person name="Tian J.H."/>
            <person name="Sheng Y."/>
            <person name="Liu T."/>
            <person name="Pan Y.S."/>
            <person name="Xia L.Y."/>
            <person name="Li J."/>
            <person name="Zhao F."/>
            <person name="Cao W.C."/>
        </authorList>
    </citation>
    <scope>NUCLEOTIDE SEQUENCE</scope>
    <source>
        <strain evidence="9">Rsan-2018</strain>
    </source>
</reference>
<feature type="domain" description="DDE Tnp4" evidence="8">
    <location>
        <begin position="209"/>
        <end position="293"/>
    </location>
</feature>
<protein>
    <recommendedName>
        <fullName evidence="8">DDE Tnp4 domain-containing protein</fullName>
    </recommendedName>
</protein>
<evidence type="ECO:0000313" key="9">
    <source>
        <dbReference type="EMBL" id="KAH7952323.1"/>
    </source>
</evidence>
<keyword evidence="6" id="KW-0378">Hydrolase</keyword>
<dbReference type="GO" id="GO:0005634">
    <property type="term" value="C:nucleus"/>
    <property type="evidence" value="ECO:0007669"/>
    <property type="project" value="UniProtKB-SubCell"/>
</dbReference>
<evidence type="ECO:0000256" key="3">
    <source>
        <dbReference type="ARBA" id="ARBA00006958"/>
    </source>
</evidence>
<keyword evidence="4" id="KW-0540">Nuclease</keyword>
<keyword evidence="7" id="KW-0539">Nucleus</keyword>
<comment type="caution">
    <text evidence="9">The sequence shown here is derived from an EMBL/GenBank/DDBJ whole genome shotgun (WGS) entry which is preliminary data.</text>
</comment>
<dbReference type="GO" id="GO:0016787">
    <property type="term" value="F:hydrolase activity"/>
    <property type="evidence" value="ECO:0007669"/>
    <property type="project" value="UniProtKB-KW"/>
</dbReference>
<dbReference type="Proteomes" id="UP000821837">
    <property type="component" value="Chromosome 5"/>
</dbReference>
<dbReference type="VEuPathDB" id="VectorBase:RSAN_032922"/>
<dbReference type="EMBL" id="JABSTV010001251">
    <property type="protein sequence ID" value="KAH7952323.1"/>
    <property type="molecule type" value="Genomic_DNA"/>
</dbReference>
<dbReference type="AlphaFoldDB" id="A0A9D4PST3"/>
<evidence type="ECO:0000259" key="8">
    <source>
        <dbReference type="Pfam" id="PF13359"/>
    </source>
</evidence>
<evidence type="ECO:0000256" key="2">
    <source>
        <dbReference type="ARBA" id="ARBA00004123"/>
    </source>
</evidence>
<dbReference type="InterPro" id="IPR045249">
    <property type="entry name" value="HARBI1-like"/>
</dbReference>
<dbReference type="InterPro" id="IPR027806">
    <property type="entry name" value="HARBI1_dom"/>
</dbReference>
<keyword evidence="5" id="KW-0479">Metal-binding</keyword>
<dbReference type="PANTHER" id="PTHR22930:SF269">
    <property type="entry name" value="NUCLEASE HARBI1-LIKE PROTEIN"/>
    <property type="match status" value="1"/>
</dbReference>
<dbReference type="PANTHER" id="PTHR22930">
    <property type="match status" value="1"/>
</dbReference>
<comment type="similarity">
    <text evidence="3">Belongs to the HARBI1 family.</text>
</comment>
<gene>
    <name evidence="9" type="ORF">HPB52_021463</name>
</gene>